<accession>A0AAV3XN47</accession>
<dbReference type="Gene3D" id="3.40.50.300">
    <property type="entry name" value="P-loop containing nucleotide triphosphate hydrolases"/>
    <property type="match status" value="1"/>
</dbReference>
<proteinExistence type="predicted"/>
<evidence type="ECO:0000256" key="1">
    <source>
        <dbReference type="ARBA" id="ARBA00004370"/>
    </source>
</evidence>
<keyword evidence="4" id="KW-0342">GTP-binding</keyword>
<dbReference type="AlphaFoldDB" id="A0AAV3XN47"/>
<evidence type="ECO:0000313" key="8">
    <source>
        <dbReference type="Proteomes" id="UP001050975"/>
    </source>
</evidence>
<dbReference type="GO" id="GO:0016020">
    <property type="term" value="C:membrane"/>
    <property type="evidence" value="ECO:0007669"/>
    <property type="project" value="UniProtKB-SubCell"/>
</dbReference>
<dbReference type="InterPro" id="IPR045063">
    <property type="entry name" value="Dynamin_N"/>
</dbReference>
<dbReference type="EMBL" id="BLAY01000148">
    <property type="protein sequence ID" value="GET42089.1"/>
    <property type="molecule type" value="Genomic_DNA"/>
</dbReference>
<name>A0AAV3XN47_9CYAN</name>
<evidence type="ECO:0000256" key="2">
    <source>
        <dbReference type="ARBA" id="ARBA00022741"/>
    </source>
</evidence>
<feature type="domain" description="Dynamin N-terminal" evidence="6">
    <location>
        <begin position="46"/>
        <end position="92"/>
    </location>
</feature>
<keyword evidence="3" id="KW-0378">Hydrolase</keyword>
<dbReference type="InterPro" id="IPR027417">
    <property type="entry name" value="P-loop_NTPase"/>
</dbReference>
<dbReference type="SUPFAM" id="SSF52540">
    <property type="entry name" value="P-loop containing nucleoside triphosphate hydrolases"/>
    <property type="match status" value="1"/>
</dbReference>
<reference evidence="7" key="1">
    <citation type="submission" date="2019-10" db="EMBL/GenBank/DDBJ databases">
        <title>Draft genome sequece of Microseira wollei NIES-4236.</title>
        <authorList>
            <person name="Yamaguchi H."/>
            <person name="Suzuki S."/>
            <person name="Kawachi M."/>
        </authorList>
    </citation>
    <scope>NUCLEOTIDE SEQUENCE</scope>
    <source>
        <strain evidence="7">NIES-4236</strain>
    </source>
</reference>
<evidence type="ECO:0000256" key="5">
    <source>
        <dbReference type="ARBA" id="ARBA00023136"/>
    </source>
</evidence>
<dbReference type="GO" id="GO:0003924">
    <property type="term" value="F:GTPase activity"/>
    <property type="evidence" value="ECO:0007669"/>
    <property type="project" value="InterPro"/>
</dbReference>
<keyword evidence="8" id="KW-1185">Reference proteome</keyword>
<evidence type="ECO:0000259" key="6">
    <source>
        <dbReference type="Pfam" id="PF00350"/>
    </source>
</evidence>
<dbReference type="RefSeq" id="WP_226589098.1">
    <property type="nucleotide sequence ID" value="NZ_BLAY01000148.1"/>
</dbReference>
<protein>
    <submittedName>
        <fullName evidence="7">Dynamin-like protein</fullName>
    </submittedName>
</protein>
<dbReference type="PANTHER" id="PTHR10465:SF0">
    <property type="entry name" value="SARCALUMENIN"/>
    <property type="match status" value="1"/>
</dbReference>
<dbReference type="InterPro" id="IPR027094">
    <property type="entry name" value="Mitofusin_fam"/>
</dbReference>
<comment type="subcellular location">
    <subcellularLocation>
        <location evidence="1">Membrane</location>
    </subcellularLocation>
</comment>
<keyword evidence="2" id="KW-0547">Nucleotide-binding</keyword>
<dbReference type="Pfam" id="PF00350">
    <property type="entry name" value="Dynamin_N"/>
    <property type="match status" value="1"/>
</dbReference>
<sequence>MDAIAQTLTQVESEGEKISGKLGLDRDIERLATTGDNLRQGVFRLLVLGDMKRGKTTFLNALLGQNLLPSDVNPCTALLTVLKYGETEKVTCGLGIHRPTKNRRRLLPTRRKSSKLPDRIRRSC</sequence>
<dbReference type="PANTHER" id="PTHR10465">
    <property type="entry name" value="TRANSMEMBRANE GTPASE FZO1"/>
    <property type="match status" value="1"/>
</dbReference>
<evidence type="ECO:0000313" key="7">
    <source>
        <dbReference type="EMBL" id="GET42089.1"/>
    </source>
</evidence>
<comment type="caution">
    <text evidence="7">The sequence shown here is derived from an EMBL/GenBank/DDBJ whole genome shotgun (WGS) entry which is preliminary data.</text>
</comment>
<dbReference type="GO" id="GO:0005525">
    <property type="term" value="F:GTP binding"/>
    <property type="evidence" value="ECO:0007669"/>
    <property type="project" value="UniProtKB-KW"/>
</dbReference>
<dbReference type="Proteomes" id="UP001050975">
    <property type="component" value="Unassembled WGS sequence"/>
</dbReference>
<organism evidence="7 8">
    <name type="scientific">Microseira wollei NIES-4236</name>
    <dbReference type="NCBI Taxonomy" id="2530354"/>
    <lineage>
        <taxon>Bacteria</taxon>
        <taxon>Bacillati</taxon>
        <taxon>Cyanobacteriota</taxon>
        <taxon>Cyanophyceae</taxon>
        <taxon>Oscillatoriophycideae</taxon>
        <taxon>Aerosakkonematales</taxon>
        <taxon>Aerosakkonemataceae</taxon>
        <taxon>Microseira</taxon>
    </lineage>
</organism>
<evidence type="ECO:0000256" key="3">
    <source>
        <dbReference type="ARBA" id="ARBA00022801"/>
    </source>
</evidence>
<gene>
    <name evidence="7" type="ORF">MiSe_69030</name>
</gene>
<keyword evidence="5" id="KW-0472">Membrane</keyword>
<evidence type="ECO:0000256" key="4">
    <source>
        <dbReference type="ARBA" id="ARBA00023134"/>
    </source>
</evidence>